<dbReference type="EMBL" id="LSBJ02000004">
    <property type="protein sequence ID" value="OWT42969.1"/>
    <property type="molecule type" value="Genomic_DNA"/>
</dbReference>
<dbReference type="RefSeq" id="XP_018143801.2">
    <property type="nucleotide sequence ID" value="XM_018286979.2"/>
</dbReference>
<dbReference type="AlphaFoldDB" id="A0A219AQS9"/>
<proteinExistence type="predicted"/>
<evidence type="ECO:0000313" key="2">
    <source>
        <dbReference type="EMBL" id="OWT42969.1"/>
    </source>
</evidence>
<name>A0A219AQS9_METCM</name>
<evidence type="ECO:0000313" key="3">
    <source>
        <dbReference type="Proteomes" id="UP000078397"/>
    </source>
</evidence>
<gene>
    <name evidence="2" type="ORF">VFPPC_17838</name>
</gene>
<feature type="region of interest" description="Disordered" evidence="1">
    <location>
        <begin position="1"/>
        <end position="22"/>
    </location>
</feature>
<accession>A0A219AQS9</accession>
<sequence length="103" mass="11432">MFFATPYSVSQASTPDGKENDMEGGVEIVSEFTSSPCNSVGVTKAHGRFTPFGAYEDGWVTAIASKSFPSSHGQHRSHFRLSPTSYFILGFQFRVDYSVRRRP</sequence>
<dbReference type="KEGG" id="pchm:VFPPC_17838"/>
<dbReference type="Proteomes" id="UP000078397">
    <property type="component" value="Unassembled WGS sequence"/>
</dbReference>
<organism evidence="2 3">
    <name type="scientific">Pochonia chlamydosporia 170</name>
    <dbReference type="NCBI Taxonomy" id="1380566"/>
    <lineage>
        <taxon>Eukaryota</taxon>
        <taxon>Fungi</taxon>
        <taxon>Dikarya</taxon>
        <taxon>Ascomycota</taxon>
        <taxon>Pezizomycotina</taxon>
        <taxon>Sordariomycetes</taxon>
        <taxon>Hypocreomycetidae</taxon>
        <taxon>Hypocreales</taxon>
        <taxon>Clavicipitaceae</taxon>
        <taxon>Pochonia</taxon>
    </lineage>
</organism>
<comment type="caution">
    <text evidence="2">The sequence shown here is derived from an EMBL/GenBank/DDBJ whole genome shotgun (WGS) entry which is preliminary data.</text>
</comment>
<reference evidence="2 3" key="1">
    <citation type="journal article" date="2016" name="PLoS Pathog.">
        <title>Biosynthesis of antibiotic leucinostatins in bio-control fungus Purpureocillium lilacinum and their inhibition on phytophthora revealed by genome mining.</title>
        <authorList>
            <person name="Wang G."/>
            <person name="Liu Z."/>
            <person name="Lin R."/>
            <person name="Li E."/>
            <person name="Mao Z."/>
            <person name="Ling J."/>
            <person name="Yang Y."/>
            <person name="Yin W.B."/>
            <person name="Xie B."/>
        </authorList>
    </citation>
    <scope>NUCLEOTIDE SEQUENCE [LARGE SCALE GENOMIC DNA]</scope>
    <source>
        <strain evidence="2">170</strain>
    </source>
</reference>
<dbReference type="GeneID" id="28850973"/>
<protein>
    <submittedName>
        <fullName evidence="2">Uncharacterized protein</fullName>
    </submittedName>
</protein>
<evidence type="ECO:0000256" key="1">
    <source>
        <dbReference type="SAM" id="MobiDB-lite"/>
    </source>
</evidence>
<keyword evidence="3" id="KW-1185">Reference proteome</keyword>